<feature type="domain" description="HAMP" evidence="10">
    <location>
        <begin position="239"/>
        <end position="291"/>
    </location>
</feature>
<evidence type="ECO:0000256" key="1">
    <source>
        <dbReference type="ARBA" id="ARBA00004196"/>
    </source>
</evidence>
<evidence type="ECO:0000256" key="6">
    <source>
        <dbReference type="ARBA" id="ARBA00023136"/>
    </source>
</evidence>
<accession>A0A9D5K7D7</accession>
<dbReference type="PROSITE" id="PS50885">
    <property type="entry name" value="HAMP"/>
    <property type="match status" value="1"/>
</dbReference>
<dbReference type="InterPro" id="IPR029787">
    <property type="entry name" value="Nucleotide_cyclase"/>
</dbReference>
<keyword evidence="3" id="KW-1003">Cell membrane</keyword>
<evidence type="ECO:0000259" key="10">
    <source>
        <dbReference type="PROSITE" id="PS50885"/>
    </source>
</evidence>
<evidence type="ECO:0000313" key="11">
    <source>
        <dbReference type="EMBL" id="MBD3363622.1"/>
    </source>
</evidence>
<dbReference type="GO" id="GO:0006171">
    <property type="term" value="P:cAMP biosynthetic process"/>
    <property type="evidence" value="ECO:0007669"/>
    <property type="project" value="TreeGrafter"/>
</dbReference>
<dbReference type="PANTHER" id="PTHR43081">
    <property type="entry name" value="ADENYLATE CYCLASE, TERMINAL-DIFFERENTIATION SPECIFIC-RELATED"/>
    <property type="match status" value="1"/>
</dbReference>
<keyword evidence="5 8" id="KW-1133">Transmembrane helix</keyword>
<comment type="subcellular location">
    <subcellularLocation>
        <location evidence="1">Cell envelope</location>
    </subcellularLocation>
</comment>
<sequence>MKVSIRFKISGLIVVLVFLLMGGVGYAIINLVRDSFLEEIKLRALILARNISFSARDPLIENDNLPLFNLVHGALRHEGSVYSYILDTAGRTAASPAVLMPSEVGEDSMEIHLANSFWQKELTGAIEIPEKKVDDNQYEAKIIEVPGWLKNVYASDTIGPNEQPKPAPEPSWTDIYELAVPVVIKGVEGSVTRKKMGEVHVGIDLTSLQQTSRRIQMVVGGIAIVGIVIGILGAFGLGALLIRPLKALVKGVAEIARGNFDYRVRKRTNDEIGDLTTAFNVMAKDLKDKVLIEDAFKRYVSHQVADEILEDPDGFAKSLKGERRQITAFFADIRSFTTISEQLTPEEVVSFLNYYLTEMTTIIFNNEGTIDKFMGDCIMAVFGAPVMHGDDVYKAVKSGVEIQKKIEALNKERIARGEQDIHVGIGINYGEAIVGNVGSTQRLEYTVIGDSVNTASRIQGLAQSGEIVVTHAVYQEVKDFFEFLPMDPVKVKGKAKPLAVWKIKVPIHTSETYPLRTPENKDKPKPEQEGPKPFGFPSPQPE</sequence>
<protein>
    <submittedName>
        <fullName evidence="11">HAMP domain-containing protein</fullName>
    </submittedName>
</protein>
<dbReference type="Gene3D" id="6.10.340.10">
    <property type="match status" value="1"/>
</dbReference>
<dbReference type="EMBL" id="WJKJ01000008">
    <property type="protein sequence ID" value="MBD3363622.1"/>
    <property type="molecule type" value="Genomic_DNA"/>
</dbReference>
<dbReference type="InterPro" id="IPR001054">
    <property type="entry name" value="A/G_cyclase"/>
</dbReference>
<comment type="caution">
    <text evidence="11">The sequence shown here is derived from an EMBL/GenBank/DDBJ whole genome shotgun (WGS) entry which is preliminary data.</text>
</comment>
<dbReference type="Proteomes" id="UP000630660">
    <property type="component" value="Unassembled WGS sequence"/>
</dbReference>
<evidence type="ECO:0000313" key="12">
    <source>
        <dbReference type="Proteomes" id="UP000630660"/>
    </source>
</evidence>
<dbReference type="GO" id="GO:0004016">
    <property type="term" value="F:adenylate cyclase activity"/>
    <property type="evidence" value="ECO:0007669"/>
    <property type="project" value="UniProtKB-ARBA"/>
</dbReference>
<dbReference type="SUPFAM" id="SSF158472">
    <property type="entry name" value="HAMP domain-like"/>
    <property type="match status" value="1"/>
</dbReference>
<feature type="transmembrane region" description="Helical" evidence="8">
    <location>
        <begin position="217"/>
        <end position="242"/>
    </location>
</feature>
<feature type="domain" description="Guanylate cyclase" evidence="9">
    <location>
        <begin position="327"/>
        <end position="459"/>
    </location>
</feature>
<dbReference type="SMART" id="SM00044">
    <property type="entry name" value="CYCc"/>
    <property type="match status" value="1"/>
</dbReference>
<organism evidence="11 12">
    <name type="scientific">candidate division WOR-3 bacterium</name>
    <dbReference type="NCBI Taxonomy" id="2052148"/>
    <lineage>
        <taxon>Bacteria</taxon>
        <taxon>Bacteria division WOR-3</taxon>
    </lineage>
</organism>
<gene>
    <name evidence="11" type="ORF">GF359_00240</name>
</gene>
<feature type="region of interest" description="Disordered" evidence="7">
    <location>
        <begin position="511"/>
        <end position="542"/>
    </location>
</feature>
<evidence type="ECO:0000256" key="7">
    <source>
        <dbReference type="SAM" id="MobiDB-lite"/>
    </source>
</evidence>
<dbReference type="CDD" id="cd07302">
    <property type="entry name" value="CHD"/>
    <property type="match status" value="1"/>
</dbReference>
<evidence type="ECO:0000256" key="4">
    <source>
        <dbReference type="ARBA" id="ARBA00022692"/>
    </source>
</evidence>
<evidence type="ECO:0000256" key="5">
    <source>
        <dbReference type="ARBA" id="ARBA00022989"/>
    </source>
</evidence>
<dbReference type="AlphaFoldDB" id="A0A9D5K7D7"/>
<dbReference type="Gene3D" id="3.30.70.1230">
    <property type="entry name" value="Nucleotide cyclase"/>
    <property type="match status" value="1"/>
</dbReference>
<dbReference type="SUPFAM" id="SSF55073">
    <property type="entry name" value="Nucleotide cyclase"/>
    <property type="match status" value="1"/>
</dbReference>
<dbReference type="InterPro" id="IPR003660">
    <property type="entry name" value="HAMP_dom"/>
</dbReference>
<keyword evidence="4 8" id="KW-0812">Transmembrane</keyword>
<comment type="similarity">
    <text evidence="2">Belongs to the adenylyl cyclase class-3 family.</text>
</comment>
<feature type="compositionally biased region" description="Basic and acidic residues" evidence="7">
    <location>
        <begin position="518"/>
        <end position="530"/>
    </location>
</feature>
<keyword evidence="6 8" id="KW-0472">Membrane</keyword>
<dbReference type="PROSITE" id="PS50125">
    <property type="entry name" value="GUANYLATE_CYCLASE_2"/>
    <property type="match status" value="1"/>
</dbReference>
<proteinExistence type="inferred from homology"/>
<dbReference type="InterPro" id="IPR050697">
    <property type="entry name" value="Adenylyl/Guanylyl_Cyclase_3/4"/>
</dbReference>
<name>A0A9D5K7D7_UNCW3</name>
<evidence type="ECO:0000259" key="9">
    <source>
        <dbReference type="PROSITE" id="PS50125"/>
    </source>
</evidence>
<dbReference type="Pfam" id="PF00211">
    <property type="entry name" value="Guanylate_cyc"/>
    <property type="match status" value="1"/>
</dbReference>
<dbReference type="SMART" id="SM00304">
    <property type="entry name" value="HAMP"/>
    <property type="match status" value="1"/>
</dbReference>
<evidence type="ECO:0000256" key="2">
    <source>
        <dbReference type="ARBA" id="ARBA00005381"/>
    </source>
</evidence>
<dbReference type="GO" id="GO:0016020">
    <property type="term" value="C:membrane"/>
    <property type="evidence" value="ECO:0007669"/>
    <property type="project" value="InterPro"/>
</dbReference>
<evidence type="ECO:0000256" key="3">
    <source>
        <dbReference type="ARBA" id="ARBA00022475"/>
    </source>
</evidence>
<dbReference type="GO" id="GO:0035556">
    <property type="term" value="P:intracellular signal transduction"/>
    <property type="evidence" value="ECO:0007669"/>
    <property type="project" value="InterPro"/>
</dbReference>
<dbReference type="Pfam" id="PF00672">
    <property type="entry name" value="HAMP"/>
    <property type="match status" value="1"/>
</dbReference>
<evidence type="ECO:0000256" key="8">
    <source>
        <dbReference type="SAM" id="Phobius"/>
    </source>
</evidence>
<dbReference type="GO" id="GO:0030313">
    <property type="term" value="C:cell envelope"/>
    <property type="evidence" value="ECO:0007669"/>
    <property type="project" value="UniProtKB-SubCell"/>
</dbReference>
<dbReference type="FunFam" id="3.30.70.1230:FF:000016">
    <property type="entry name" value="Adenylate/guanylate cyclase domain-containing protein"/>
    <property type="match status" value="1"/>
</dbReference>
<dbReference type="PANTHER" id="PTHR43081:SF1">
    <property type="entry name" value="ADENYLATE CYCLASE, TERMINAL-DIFFERENTIATION SPECIFIC"/>
    <property type="match status" value="1"/>
</dbReference>
<dbReference type="CDD" id="cd06225">
    <property type="entry name" value="HAMP"/>
    <property type="match status" value="1"/>
</dbReference>
<reference evidence="11" key="1">
    <citation type="submission" date="2019-11" db="EMBL/GenBank/DDBJ databases">
        <title>Microbial mats filling the niche in hypersaline microbial mats.</title>
        <authorList>
            <person name="Wong H.L."/>
            <person name="Macleod F.I."/>
            <person name="White R.A. III"/>
            <person name="Burns B.P."/>
        </authorList>
    </citation>
    <scope>NUCLEOTIDE SEQUENCE</scope>
    <source>
        <strain evidence="11">Bin_327</strain>
    </source>
</reference>